<keyword evidence="6" id="KW-0999">Mitochondrion inner membrane</keyword>
<evidence type="ECO:0000256" key="1">
    <source>
        <dbReference type="ARBA" id="ARBA00004448"/>
    </source>
</evidence>
<keyword evidence="8" id="KW-0496">Mitochondrion</keyword>
<protein>
    <recommendedName>
        <fullName evidence="14">Solute carrier family 25 member 35</fullName>
    </recommendedName>
</protein>
<dbReference type="PANTHER" id="PTHR45928">
    <property type="entry name" value="RE38146P"/>
    <property type="match status" value="1"/>
</dbReference>
<evidence type="ECO:0000256" key="8">
    <source>
        <dbReference type="ARBA" id="ARBA00023128"/>
    </source>
</evidence>
<dbReference type="Pfam" id="PF00153">
    <property type="entry name" value="Mito_carr"/>
    <property type="match status" value="2"/>
</dbReference>
<evidence type="ECO:0000256" key="5">
    <source>
        <dbReference type="ARBA" id="ARBA00022737"/>
    </source>
</evidence>
<dbReference type="InterPro" id="IPR018108">
    <property type="entry name" value="MCP_transmembrane"/>
</dbReference>
<dbReference type="GO" id="GO:0005743">
    <property type="term" value="C:mitochondrial inner membrane"/>
    <property type="evidence" value="ECO:0007669"/>
    <property type="project" value="UniProtKB-SubCell"/>
</dbReference>
<evidence type="ECO:0000256" key="3">
    <source>
        <dbReference type="ARBA" id="ARBA00022448"/>
    </source>
</evidence>
<evidence type="ECO:0000256" key="7">
    <source>
        <dbReference type="ARBA" id="ARBA00022989"/>
    </source>
</evidence>
<dbReference type="InterPro" id="IPR051508">
    <property type="entry name" value="Mito_Carrier_Antiporter"/>
</dbReference>
<dbReference type="SUPFAM" id="SSF103506">
    <property type="entry name" value="Mitochondrial carrier"/>
    <property type="match status" value="1"/>
</dbReference>
<comment type="caution">
    <text evidence="12">The sequence shown here is derived from an EMBL/GenBank/DDBJ whole genome shotgun (WGS) entry which is preliminary data.</text>
</comment>
<keyword evidence="4 10" id="KW-0812">Transmembrane</keyword>
<dbReference type="PROSITE" id="PS50920">
    <property type="entry name" value="SOLCAR"/>
    <property type="match status" value="2"/>
</dbReference>
<comment type="subcellular location">
    <subcellularLocation>
        <location evidence="1">Mitochondrion inner membrane</location>
        <topology evidence="1">Multi-pass membrane protein</topology>
    </subcellularLocation>
</comment>
<feature type="repeat" description="Solcar" evidence="10">
    <location>
        <begin position="100"/>
        <end position="193"/>
    </location>
</feature>
<accession>A0AA88H1A5</accession>
<evidence type="ECO:0000256" key="4">
    <source>
        <dbReference type="ARBA" id="ARBA00022692"/>
    </source>
</evidence>
<dbReference type="EMBL" id="JAVRJZ010001049">
    <property type="protein sequence ID" value="KAK2702008.1"/>
    <property type="molecule type" value="Genomic_DNA"/>
</dbReference>
<evidence type="ECO:0000313" key="13">
    <source>
        <dbReference type="Proteomes" id="UP001187531"/>
    </source>
</evidence>
<proteinExistence type="inferred from homology"/>
<organism evidence="12 13">
    <name type="scientific">Artemia franciscana</name>
    <name type="common">Brine shrimp</name>
    <name type="synonym">Artemia sanfranciscana</name>
    <dbReference type="NCBI Taxonomy" id="6661"/>
    <lineage>
        <taxon>Eukaryota</taxon>
        <taxon>Metazoa</taxon>
        <taxon>Ecdysozoa</taxon>
        <taxon>Arthropoda</taxon>
        <taxon>Crustacea</taxon>
        <taxon>Branchiopoda</taxon>
        <taxon>Anostraca</taxon>
        <taxon>Artemiidae</taxon>
        <taxon>Artemia</taxon>
    </lineage>
</organism>
<name>A0AA88H1A5_ARTSF</name>
<sequence>MEFLTGGVSACGACLFTNPLEVVKIRMQLQGELASQGVYQIHYKNPFHAIFQIAKVEGILALQKGLVPALWYQLCMNGSRLGTFHFFEDKGFVRRPDGTASPAKTILAGLVAGCVGAFFGSPLYLVKTQLQSHSNASIAVGYQHDHNGMRDAVSSIYKQHGIKGLWRGSLSSLPRVSVGSASQLLTFTKSREYIHELKIFPHDSWLNILASSFLSGIAVVLLMTPFDVISTRIYNQEQKFTGNMGVKIPFMEGTSTMPSRSFEH</sequence>
<keyword evidence="5" id="KW-0677">Repeat</keyword>
<dbReference type="PANTHER" id="PTHR45928:SF1">
    <property type="entry name" value="RE38146P"/>
    <property type="match status" value="1"/>
</dbReference>
<dbReference type="AlphaFoldDB" id="A0AA88H1A5"/>
<evidence type="ECO:0000256" key="10">
    <source>
        <dbReference type="PROSITE-ProRule" id="PRU00282"/>
    </source>
</evidence>
<evidence type="ECO:0008006" key="14">
    <source>
        <dbReference type="Google" id="ProtNLM"/>
    </source>
</evidence>
<keyword evidence="13" id="KW-1185">Reference proteome</keyword>
<dbReference type="Gene3D" id="1.50.40.10">
    <property type="entry name" value="Mitochondrial carrier domain"/>
    <property type="match status" value="1"/>
</dbReference>
<evidence type="ECO:0000313" key="12">
    <source>
        <dbReference type="EMBL" id="KAK2702008.1"/>
    </source>
</evidence>
<evidence type="ECO:0000256" key="11">
    <source>
        <dbReference type="RuleBase" id="RU000488"/>
    </source>
</evidence>
<keyword evidence="9 10" id="KW-0472">Membrane</keyword>
<keyword evidence="7" id="KW-1133">Transmembrane helix</keyword>
<evidence type="ECO:0000256" key="2">
    <source>
        <dbReference type="ARBA" id="ARBA00006375"/>
    </source>
</evidence>
<gene>
    <name evidence="12" type="ORF">QYM36_019394</name>
</gene>
<dbReference type="Proteomes" id="UP001187531">
    <property type="component" value="Unassembled WGS sequence"/>
</dbReference>
<dbReference type="InterPro" id="IPR023395">
    <property type="entry name" value="MCP_dom_sf"/>
</dbReference>
<evidence type="ECO:0000256" key="9">
    <source>
        <dbReference type="ARBA" id="ARBA00023136"/>
    </source>
</evidence>
<reference evidence="12" key="1">
    <citation type="submission" date="2023-07" db="EMBL/GenBank/DDBJ databases">
        <title>Chromosome-level genome assembly of Artemia franciscana.</title>
        <authorList>
            <person name="Jo E."/>
        </authorList>
    </citation>
    <scope>NUCLEOTIDE SEQUENCE</scope>
    <source>
        <tissue evidence="12">Whole body</tissue>
    </source>
</reference>
<keyword evidence="3 11" id="KW-0813">Transport</keyword>
<comment type="similarity">
    <text evidence="2 11">Belongs to the mitochondrial carrier (TC 2.A.29) family.</text>
</comment>
<feature type="repeat" description="Solcar" evidence="10">
    <location>
        <begin position="1"/>
        <end position="90"/>
    </location>
</feature>
<evidence type="ECO:0000256" key="6">
    <source>
        <dbReference type="ARBA" id="ARBA00022792"/>
    </source>
</evidence>